<protein>
    <submittedName>
        <fullName evidence="2">Uncharacterized protein</fullName>
    </submittedName>
</protein>
<sequence length="156" mass="18210">MKVKKRKCKRKKEWHNTETGRRRKKMEEKKSRKRQKGERKSGEELVEEFNFQTSHIREVHRETALFMSLTEMGDSSSIAHTDTHRTHPQTETQSQVGRQALTPEQANTMTGQANTLNVTETQARMTSPVFIVRTIRLLEHSRFCRVGTRTTTDIIV</sequence>
<comment type="caution">
    <text evidence="2">The sequence shown here is derived from an EMBL/GenBank/DDBJ whole genome shotgun (WGS) entry which is preliminary data.</text>
</comment>
<dbReference type="Proteomes" id="UP000762676">
    <property type="component" value="Unassembled WGS sequence"/>
</dbReference>
<feature type="region of interest" description="Disordered" evidence="1">
    <location>
        <begin position="1"/>
        <end position="44"/>
    </location>
</feature>
<dbReference type="EMBL" id="BMAT01003337">
    <property type="protein sequence ID" value="GFS23732.1"/>
    <property type="molecule type" value="Genomic_DNA"/>
</dbReference>
<dbReference type="AlphaFoldDB" id="A0AAV4JLP8"/>
<organism evidence="2 3">
    <name type="scientific">Elysia marginata</name>
    <dbReference type="NCBI Taxonomy" id="1093978"/>
    <lineage>
        <taxon>Eukaryota</taxon>
        <taxon>Metazoa</taxon>
        <taxon>Spiralia</taxon>
        <taxon>Lophotrochozoa</taxon>
        <taxon>Mollusca</taxon>
        <taxon>Gastropoda</taxon>
        <taxon>Heterobranchia</taxon>
        <taxon>Euthyneura</taxon>
        <taxon>Panpulmonata</taxon>
        <taxon>Sacoglossa</taxon>
        <taxon>Placobranchoidea</taxon>
        <taxon>Plakobranchidae</taxon>
        <taxon>Elysia</taxon>
    </lineage>
</organism>
<gene>
    <name evidence="2" type="ORF">ElyMa_001647000</name>
</gene>
<feature type="compositionally biased region" description="Basic residues" evidence="1">
    <location>
        <begin position="1"/>
        <end position="13"/>
    </location>
</feature>
<accession>A0AAV4JLP8</accession>
<evidence type="ECO:0000256" key="1">
    <source>
        <dbReference type="SAM" id="MobiDB-lite"/>
    </source>
</evidence>
<name>A0AAV4JLP8_9GAST</name>
<evidence type="ECO:0000313" key="2">
    <source>
        <dbReference type="EMBL" id="GFS23732.1"/>
    </source>
</evidence>
<keyword evidence="3" id="KW-1185">Reference proteome</keyword>
<feature type="compositionally biased region" description="Basic and acidic residues" evidence="1">
    <location>
        <begin position="14"/>
        <end position="30"/>
    </location>
</feature>
<reference evidence="2 3" key="1">
    <citation type="journal article" date="2021" name="Elife">
        <title>Chloroplast acquisition without the gene transfer in kleptoplastic sea slugs, Plakobranchus ocellatus.</title>
        <authorList>
            <person name="Maeda T."/>
            <person name="Takahashi S."/>
            <person name="Yoshida T."/>
            <person name="Shimamura S."/>
            <person name="Takaki Y."/>
            <person name="Nagai Y."/>
            <person name="Toyoda A."/>
            <person name="Suzuki Y."/>
            <person name="Arimoto A."/>
            <person name="Ishii H."/>
            <person name="Satoh N."/>
            <person name="Nishiyama T."/>
            <person name="Hasebe M."/>
            <person name="Maruyama T."/>
            <person name="Minagawa J."/>
            <person name="Obokata J."/>
            <person name="Shigenobu S."/>
        </authorList>
    </citation>
    <scope>NUCLEOTIDE SEQUENCE [LARGE SCALE GENOMIC DNA]</scope>
</reference>
<proteinExistence type="predicted"/>
<feature type="region of interest" description="Disordered" evidence="1">
    <location>
        <begin position="77"/>
        <end position="97"/>
    </location>
</feature>
<evidence type="ECO:0000313" key="3">
    <source>
        <dbReference type="Proteomes" id="UP000762676"/>
    </source>
</evidence>